<dbReference type="RefSeq" id="WP_124750346.1">
    <property type="nucleotide sequence ID" value="NZ_RQYS01000002.1"/>
</dbReference>
<evidence type="ECO:0000313" key="2">
    <source>
        <dbReference type="Proteomes" id="UP000278609"/>
    </source>
</evidence>
<gene>
    <name evidence="1" type="ORF">EII40_00635</name>
</gene>
<evidence type="ECO:0000313" key="1">
    <source>
        <dbReference type="EMBL" id="RRD63020.1"/>
    </source>
</evidence>
<dbReference type="AlphaFoldDB" id="A0A3P1XYA4"/>
<organism evidence="1 2">
    <name type="scientific">Tannerella forsythia</name>
    <name type="common">Bacteroides forsythus</name>
    <dbReference type="NCBI Taxonomy" id="28112"/>
    <lineage>
        <taxon>Bacteria</taxon>
        <taxon>Pseudomonadati</taxon>
        <taxon>Bacteroidota</taxon>
        <taxon>Bacteroidia</taxon>
        <taxon>Bacteroidales</taxon>
        <taxon>Tannerellaceae</taxon>
        <taxon>Tannerella</taxon>
    </lineage>
</organism>
<dbReference type="EMBL" id="RQYS01000002">
    <property type="protein sequence ID" value="RRD63020.1"/>
    <property type="molecule type" value="Genomic_DNA"/>
</dbReference>
<comment type="caution">
    <text evidence="1">The sequence shown here is derived from an EMBL/GenBank/DDBJ whole genome shotgun (WGS) entry which is preliminary data.</text>
</comment>
<proteinExistence type="predicted"/>
<name>A0A3P1XYA4_TANFO</name>
<dbReference type="Pfam" id="PF14092">
    <property type="entry name" value="DUF4270"/>
    <property type="match status" value="1"/>
</dbReference>
<sequence length="472" mass="54145">MKIKYVVALIALGGIPVLNGCNDDLTLVGSTIQPQGDRNTVYTDTFRMTASTVKRDSLYAKTTKSLLGDIYDPLYGHLKSDYLCQFYCAENYRFPHKPHQGVIDSVKLKVRFFFWKGDGHALMRARVYAINKPLEKSYYTNLNPADYSDMQNVLGTRVYTAFGCFSDSFSTGQSDPGTRKMIKIPRYSLNIALPKELGTKFYNETVNNPSSFATQEAFNRFFPGLYITTDYGSGNILDISNTQLYLYYQRPKSSKNDTLVRDSVMFQVTKEVIQHTRFQNTDEEKLLAPNDQYAFIKTPAGIYPRLVIPSRKIAQIIKDRFTNSLMFSLKYEPQENWKYAISPPPYLMLMPEDSLRTFFENRNLENNVTTFLSTDNIHQSTELGYNATTRTYHFRNIINLLNVHIKEKPDEDLRLLVVPVERDVAATVNSYGNPTGYYTRAIHNYLMLSGIKIPIDEEHMKLIVVSSKYTGK</sequence>
<accession>A0A3P1XYA4</accession>
<reference evidence="1 2" key="1">
    <citation type="submission" date="2018-11" db="EMBL/GenBank/DDBJ databases">
        <title>Genomes From Bacteria Associated with the Canine Oral Cavity: a Test Case for Automated Genome-Based Taxonomic Assignment.</title>
        <authorList>
            <person name="Coil D.A."/>
            <person name="Jospin G."/>
            <person name="Darling A.E."/>
            <person name="Wallis C."/>
            <person name="Davis I.J."/>
            <person name="Harris S."/>
            <person name="Eisen J.A."/>
            <person name="Holcombe L.J."/>
            <person name="O'Flynn C."/>
        </authorList>
    </citation>
    <scope>NUCLEOTIDE SEQUENCE [LARGE SCALE GENOMIC DNA]</scope>
    <source>
        <strain evidence="1 2">OH2617_COT-023</strain>
    </source>
</reference>
<protein>
    <submittedName>
        <fullName evidence="1">DUF4270 domain-containing protein</fullName>
    </submittedName>
</protein>
<dbReference type="Proteomes" id="UP000278609">
    <property type="component" value="Unassembled WGS sequence"/>
</dbReference>
<dbReference type="OrthoDB" id="1110209at2"/>
<dbReference type="InterPro" id="IPR025366">
    <property type="entry name" value="DUF4270"/>
</dbReference>